<feature type="compositionally biased region" description="Low complexity" evidence="1">
    <location>
        <begin position="159"/>
        <end position="171"/>
    </location>
</feature>
<reference evidence="2 3" key="1">
    <citation type="submission" date="2019-01" db="EMBL/GenBank/DDBJ databases">
        <title>Draft Genome Sequencing of Zygosaccharomyces mellis Ca-7.</title>
        <authorList>
            <person name="Shiwa Y."/>
            <person name="Kanesaki Y."/>
            <person name="Ishige T."/>
            <person name="Mura K."/>
            <person name="Hori T."/>
            <person name="Tamura T."/>
        </authorList>
    </citation>
    <scope>NUCLEOTIDE SEQUENCE [LARGE SCALE GENOMIC DNA]</scope>
    <source>
        <strain evidence="2 3">Ca-7</strain>
    </source>
</reference>
<protein>
    <submittedName>
        <fullName evidence="2">Uncharacterized protein</fullName>
    </submittedName>
</protein>
<proteinExistence type="predicted"/>
<evidence type="ECO:0000313" key="2">
    <source>
        <dbReference type="EMBL" id="GCE99305.1"/>
    </source>
</evidence>
<dbReference type="AlphaFoldDB" id="A0A4C2E5B6"/>
<evidence type="ECO:0000313" key="3">
    <source>
        <dbReference type="Proteomes" id="UP000301737"/>
    </source>
</evidence>
<feature type="region of interest" description="Disordered" evidence="1">
    <location>
        <begin position="155"/>
        <end position="190"/>
    </location>
</feature>
<feature type="compositionally biased region" description="Polar residues" evidence="1">
    <location>
        <begin position="425"/>
        <end position="440"/>
    </location>
</feature>
<comment type="caution">
    <text evidence="2">The sequence shown here is derived from an EMBL/GenBank/DDBJ whole genome shotgun (WGS) entry which is preliminary data.</text>
</comment>
<gene>
    <name evidence="2" type="ORF">ZYGM_002762</name>
</gene>
<dbReference type="EMBL" id="BIMX01000009">
    <property type="protein sequence ID" value="GCE99305.1"/>
    <property type="molecule type" value="Genomic_DNA"/>
</dbReference>
<feature type="compositionally biased region" description="Low complexity" evidence="1">
    <location>
        <begin position="470"/>
        <end position="497"/>
    </location>
</feature>
<name>A0A4C2E5B6_9SACH</name>
<keyword evidence="3" id="KW-1185">Reference proteome</keyword>
<feature type="region of interest" description="Disordered" evidence="1">
    <location>
        <begin position="638"/>
        <end position="658"/>
    </location>
</feature>
<dbReference type="OrthoDB" id="2447880at2759"/>
<accession>A0A4C2E5B6</accession>
<feature type="compositionally biased region" description="Polar residues" evidence="1">
    <location>
        <begin position="524"/>
        <end position="533"/>
    </location>
</feature>
<dbReference type="Gene3D" id="1.10.10.60">
    <property type="entry name" value="Homeodomain-like"/>
    <property type="match status" value="1"/>
</dbReference>
<dbReference type="Proteomes" id="UP000301737">
    <property type="component" value="Unassembled WGS sequence"/>
</dbReference>
<feature type="compositionally biased region" description="Low complexity" evidence="1">
    <location>
        <begin position="642"/>
        <end position="651"/>
    </location>
</feature>
<sequence length="769" mass="84285">MSIKEIALDLTVFTLTSVNDAISFKPQLCFEVPRQDYQRLKEDYISFTGTSIRKNRSKLFFLPTNVSDELQKLNASVPESAKRVPNDGRVYYKNRLITELDYENVKRVETACAFIAYTALNSFVHFETDVKNNTNGNGDSELTTMVAAIPGGGNGGSSGSSIDVDGSSSGTVGNGGEEEDENEEVSSSESVTRALKKGNILGFRELGHLVGITPWHFHRVFKVITGLTIREYGQLCVEFIKKNKELVNACRVRVMRFKLSEHYSCLDDTHFLRDGGLQYPATENIVLLHDYFVDPNKSKEFKKRKSSAKPVHEEVNYGVTQRSQIRKRRSSVVYGRIQRASQNPIPSNSLNDCLISPATVKRSISLPQPDEQNGSYNHHHYNYGYNYNSGGNDSSNGNDIIDNDYENEIEDGAFNNYHYSNVTANNNFDNDTDESTSASSDWERPMHNIFPPLSMATPRPTSSPFTSRKNSIISLGSAGAAASASNNKVSKKGGNLVEANRKNRSDGLGLNLDSLRDANINQRLTLGTTSSGTAVKGKNDNDNNNNNNDKSKADPPVIEFNNNMFQNNDAGDVDFADLDYNDSDNLFQKQFKLDPKFSYQGDTSGTNIASVTNGIGRSGSSTAAMAVTGFGGVNVNGGNSGGNNSNSDNNSGGRGVPSMTDISLFNNSLLEQTTTPAANLLLDTEPTSVSTGGQEELDVDTLLNNSSSLLDELVPFNFHNHQLHRHNPPPQRKEGTMAGELFSMPEENELFDSLNGDLLAGDALLSFEH</sequence>
<organism evidence="2 3">
    <name type="scientific">Zygosaccharomyces mellis</name>
    <dbReference type="NCBI Taxonomy" id="42258"/>
    <lineage>
        <taxon>Eukaryota</taxon>
        <taxon>Fungi</taxon>
        <taxon>Dikarya</taxon>
        <taxon>Ascomycota</taxon>
        <taxon>Saccharomycotina</taxon>
        <taxon>Saccharomycetes</taxon>
        <taxon>Saccharomycetales</taxon>
        <taxon>Saccharomycetaceae</taxon>
        <taxon>Zygosaccharomyces</taxon>
    </lineage>
</organism>
<feature type="region of interest" description="Disordered" evidence="1">
    <location>
        <begin position="524"/>
        <end position="555"/>
    </location>
</feature>
<feature type="region of interest" description="Disordered" evidence="1">
    <location>
        <begin position="425"/>
        <end position="510"/>
    </location>
</feature>
<feature type="compositionally biased region" description="Polar residues" evidence="1">
    <location>
        <begin position="459"/>
        <end position="469"/>
    </location>
</feature>
<feature type="compositionally biased region" description="Acidic residues" evidence="1">
    <location>
        <begin position="176"/>
        <end position="186"/>
    </location>
</feature>
<evidence type="ECO:0000256" key="1">
    <source>
        <dbReference type="SAM" id="MobiDB-lite"/>
    </source>
</evidence>